<dbReference type="GO" id="GO:0022857">
    <property type="term" value="F:transmembrane transporter activity"/>
    <property type="evidence" value="ECO:0007669"/>
    <property type="project" value="InterPro"/>
</dbReference>
<dbReference type="Gene3D" id="1.20.1250.20">
    <property type="entry name" value="MFS general substrate transporter like domains"/>
    <property type="match status" value="2"/>
</dbReference>
<evidence type="ECO:0000313" key="7">
    <source>
        <dbReference type="Proteomes" id="UP000039865"/>
    </source>
</evidence>
<name>A0A077ZRE4_STYLE</name>
<evidence type="ECO:0000256" key="2">
    <source>
        <dbReference type="ARBA" id="ARBA00022692"/>
    </source>
</evidence>
<gene>
    <name evidence="6" type="primary">Contig12115.g12951</name>
    <name evidence="6" type="ORF">STYLEM_861</name>
</gene>
<protein>
    <submittedName>
        <fullName evidence="6">Major facilitator superfamily protein</fullName>
    </submittedName>
</protein>
<feature type="transmembrane region" description="Helical" evidence="5">
    <location>
        <begin position="333"/>
        <end position="349"/>
    </location>
</feature>
<dbReference type="InterPro" id="IPR011701">
    <property type="entry name" value="MFS"/>
</dbReference>
<reference evidence="6 7" key="1">
    <citation type="submission" date="2014-06" db="EMBL/GenBank/DDBJ databases">
        <authorList>
            <person name="Swart Estienne"/>
        </authorList>
    </citation>
    <scope>NUCLEOTIDE SEQUENCE [LARGE SCALE GENOMIC DNA]</scope>
    <source>
        <strain evidence="6 7">130c</strain>
    </source>
</reference>
<keyword evidence="4 5" id="KW-0472">Membrane</keyword>
<dbReference type="InParanoid" id="A0A077ZRE4"/>
<feature type="transmembrane region" description="Helical" evidence="5">
    <location>
        <begin position="6"/>
        <end position="27"/>
    </location>
</feature>
<evidence type="ECO:0000313" key="6">
    <source>
        <dbReference type="EMBL" id="CDW71910.1"/>
    </source>
</evidence>
<dbReference type="Pfam" id="PF07690">
    <property type="entry name" value="MFS_1"/>
    <property type="match status" value="1"/>
</dbReference>
<feature type="transmembrane region" description="Helical" evidence="5">
    <location>
        <begin position="232"/>
        <end position="255"/>
    </location>
</feature>
<evidence type="ECO:0000256" key="3">
    <source>
        <dbReference type="ARBA" id="ARBA00022989"/>
    </source>
</evidence>
<sequence length="422" mass="47601">MRNLGYQGLGFYSVATIYLFLGLGSFISSGIVEKFGSRSALTIGGLQYAFWVICYLFPTFADKSENKEEHFVFSKGFILFLSLLSSIMIGLGASIIWVGQGRYVTECSTPENKGLYSSIFWCYFNSSILVCNIFSAVILDYCDITTFYILLSIISLCGCASFLLLSEPEKPIQPLRSFKGDVLGVLSLIRDKRMIQYIPLCSSQAITLVGSSGVLFPLVYKTLENQDISANAKFQLCMYSSLPLGFGEVIGSLIAGQIIDKFGLRQALLGFIFTIVLSYSTFFYFIFLWEYGWVNFALSFIWGVQESFVINLNQLICGFEFKSNIIPFSIQKLVQSIMTFTLLLIASLLNTQFEVTIYLIITGCFKLMAAFLMLRFKFISKSRKQSNKENLELQKSDNSQKVEKNIENEIESEMALLDKNQK</sequence>
<comment type="subcellular location">
    <subcellularLocation>
        <location evidence="1">Membrane</location>
        <topology evidence="1">Multi-pass membrane protein</topology>
    </subcellularLocation>
</comment>
<feature type="transmembrane region" description="Helical" evidence="5">
    <location>
        <begin position="197"/>
        <end position="220"/>
    </location>
</feature>
<dbReference type="EMBL" id="CCKQ01000814">
    <property type="protein sequence ID" value="CDW71910.1"/>
    <property type="molecule type" value="Genomic_DNA"/>
</dbReference>
<dbReference type="OrthoDB" id="78663at2759"/>
<dbReference type="Proteomes" id="UP000039865">
    <property type="component" value="Unassembled WGS sequence"/>
</dbReference>
<dbReference type="SUPFAM" id="SSF103473">
    <property type="entry name" value="MFS general substrate transporter"/>
    <property type="match status" value="1"/>
</dbReference>
<keyword evidence="2 5" id="KW-0812">Transmembrane</keyword>
<proteinExistence type="predicted"/>
<feature type="transmembrane region" description="Helical" evidence="5">
    <location>
        <begin position="267"/>
        <end position="287"/>
    </location>
</feature>
<evidence type="ECO:0000256" key="5">
    <source>
        <dbReference type="SAM" id="Phobius"/>
    </source>
</evidence>
<evidence type="ECO:0000256" key="1">
    <source>
        <dbReference type="ARBA" id="ARBA00004141"/>
    </source>
</evidence>
<dbReference type="PANTHER" id="PTHR23294:SF0">
    <property type="entry name" value="UNC93-LIKE PROTEIN MFSD11"/>
    <property type="match status" value="1"/>
</dbReference>
<feature type="transmembrane region" description="Helical" evidence="5">
    <location>
        <begin position="355"/>
        <end position="374"/>
    </location>
</feature>
<feature type="transmembrane region" description="Helical" evidence="5">
    <location>
        <begin position="145"/>
        <end position="166"/>
    </location>
</feature>
<feature type="transmembrane region" description="Helical" evidence="5">
    <location>
        <begin position="293"/>
        <end position="312"/>
    </location>
</feature>
<feature type="transmembrane region" description="Helical" evidence="5">
    <location>
        <begin position="120"/>
        <end position="139"/>
    </location>
</feature>
<organism evidence="6 7">
    <name type="scientific">Stylonychia lemnae</name>
    <name type="common">Ciliate</name>
    <dbReference type="NCBI Taxonomy" id="5949"/>
    <lineage>
        <taxon>Eukaryota</taxon>
        <taxon>Sar</taxon>
        <taxon>Alveolata</taxon>
        <taxon>Ciliophora</taxon>
        <taxon>Intramacronucleata</taxon>
        <taxon>Spirotrichea</taxon>
        <taxon>Stichotrichia</taxon>
        <taxon>Sporadotrichida</taxon>
        <taxon>Oxytrichidae</taxon>
        <taxon>Stylonychinae</taxon>
        <taxon>Stylonychia</taxon>
    </lineage>
</organism>
<dbReference type="AlphaFoldDB" id="A0A077ZRE4"/>
<dbReference type="GO" id="GO:0016020">
    <property type="term" value="C:membrane"/>
    <property type="evidence" value="ECO:0007669"/>
    <property type="project" value="UniProtKB-SubCell"/>
</dbReference>
<keyword evidence="3 5" id="KW-1133">Transmembrane helix</keyword>
<dbReference type="InterPro" id="IPR036259">
    <property type="entry name" value="MFS_trans_sf"/>
</dbReference>
<feature type="transmembrane region" description="Helical" evidence="5">
    <location>
        <begin position="78"/>
        <end position="99"/>
    </location>
</feature>
<evidence type="ECO:0000256" key="4">
    <source>
        <dbReference type="ARBA" id="ARBA00023136"/>
    </source>
</evidence>
<dbReference type="InterPro" id="IPR051617">
    <property type="entry name" value="UNC-93-like_regulator"/>
</dbReference>
<dbReference type="PANTHER" id="PTHR23294">
    <property type="entry name" value="ET TRANSLATION PRODUCT-RELATED"/>
    <property type="match status" value="1"/>
</dbReference>
<keyword evidence="7" id="KW-1185">Reference proteome</keyword>
<accession>A0A077ZRE4</accession>
<feature type="transmembrane region" description="Helical" evidence="5">
    <location>
        <begin position="39"/>
        <end position="58"/>
    </location>
</feature>